<dbReference type="Pfam" id="PF03795">
    <property type="entry name" value="YCII"/>
    <property type="match status" value="1"/>
</dbReference>
<name>A0ABU1RV11_9GAMM</name>
<dbReference type="InterPro" id="IPR005545">
    <property type="entry name" value="YCII"/>
</dbReference>
<dbReference type="PANTHER" id="PTHR35174">
    <property type="entry name" value="BLL7171 PROTEIN-RELATED"/>
    <property type="match status" value="1"/>
</dbReference>
<dbReference type="Gene3D" id="3.30.70.1060">
    <property type="entry name" value="Dimeric alpha+beta barrel"/>
    <property type="match status" value="1"/>
</dbReference>
<sequence length="131" mass="14497">MTEQTPPSEYLVLSRGQWDKDAAPADIQVAIDEFYLWLERLIVEGKMKTGQRLDTPGATVSKKKGVVTDGPFGESKEVVGGYWFILAHSLDEAAQLAAQNPCMQYGLFYEIRPIDPQKGSAYNVTNETPTA</sequence>
<dbReference type="Proteomes" id="UP001254759">
    <property type="component" value="Unassembled WGS sequence"/>
</dbReference>
<dbReference type="EMBL" id="JAVDTT010000002">
    <property type="protein sequence ID" value="MDR6841760.1"/>
    <property type="molecule type" value="Genomic_DNA"/>
</dbReference>
<keyword evidence="4" id="KW-1185">Reference proteome</keyword>
<gene>
    <name evidence="3" type="ORF">J2W94_002045</name>
</gene>
<feature type="domain" description="YCII-related" evidence="2">
    <location>
        <begin position="32"/>
        <end position="110"/>
    </location>
</feature>
<evidence type="ECO:0000256" key="1">
    <source>
        <dbReference type="ARBA" id="ARBA00007689"/>
    </source>
</evidence>
<evidence type="ECO:0000259" key="2">
    <source>
        <dbReference type="Pfam" id="PF03795"/>
    </source>
</evidence>
<comment type="similarity">
    <text evidence="1">Belongs to the YciI family.</text>
</comment>
<dbReference type="RefSeq" id="WP_310092843.1">
    <property type="nucleotide sequence ID" value="NZ_JAVDTT010000002.1"/>
</dbReference>
<dbReference type="InterPro" id="IPR011008">
    <property type="entry name" value="Dimeric_a/b-barrel"/>
</dbReference>
<comment type="caution">
    <text evidence="3">The sequence shown here is derived from an EMBL/GenBank/DDBJ whole genome shotgun (WGS) entry which is preliminary data.</text>
</comment>
<organism evidence="3 4">
    <name type="scientific">Pseudoxanthomonas sacheonensis</name>
    <dbReference type="NCBI Taxonomy" id="443615"/>
    <lineage>
        <taxon>Bacteria</taxon>
        <taxon>Pseudomonadati</taxon>
        <taxon>Pseudomonadota</taxon>
        <taxon>Gammaproteobacteria</taxon>
        <taxon>Lysobacterales</taxon>
        <taxon>Lysobacteraceae</taxon>
        <taxon>Pseudoxanthomonas</taxon>
    </lineage>
</organism>
<proteinExistence type="inferred from homology"/>
<protein>
    <recommendedName>
        <fullName evidence="2">YCII-related domain-containing protein</fullName>
    </recommendedName>
</protein>
<accession>A0ABU1RV11</accession>
<reference evidence="3 4" key="1">
    <citation type="submission" date="2023-07" db="EMBL/GenBank/DDBJ databases">
        <title>Sorghum-associated microbial communities from plants grown in Nebraska, USA.</title>
        <authorList>
            <person name="Schachtman D."/>
        </authorList>
    </citation>
    <scope>NUCLEOTIDE SEQUENCE [LARGE SCALE GENOMIC DNA]</scope>
    <source>
        <strain evidence="3 4">BE107</strain>
    </source>
</reference>
<dbReference type="SUPFAM" id="SSF54909">
    <property type="entry name" value="Dimeric alpha+beta barrel"/>
    <property type="match status" value="1"/>
</dbReference>
<dbReference type="PANTHER" id="PTHR35174:SF3">
    <property type="entry name" value="BLL7171 PROTEIN"/>
    <property type="match status" value="1"/>
</dbReference>
<evidence type="ECO:0000313" key="4">
    <source>
        <dbReference type="Proteomes" id="UP001254759"/>
    </source>
</evidence>
<evidence type="ECO:0000313" key="3">
    <source>
        <dbReference type="EMBL" id="MDR6841760.1"/>
    </source>
</evidence>